<evidence type="ECO:0000256" key="1">
    <source>
        <dbReference type="ARBA" id="ARBA00022737"/>
    </source>
</evidence>
<sequence>MTRLRHLHVNIHVALDMDDKEFGGCFELENLVSFSRPSLSCCKDTERMIKRLPNLSKLSCIIFESPDSSKDCKQFPRLNFLTHLESLKIFYYGRAVNTGEFILPLNLKELTLSSFRLPWDHISAIGRLPNLQVLKLLSAAFEGRIWDMREEEFQELKFLKLDCLNIAQWNASCDHLPKLERLVLQNCKDLEKIPYDFADITTLEIIEVHWCEQSAEESAKEIGEVTGEIEILISSSYKIS</sequence>
<protein>
    <recommendedName>
        <fullName evidence="2">Disease resistance R13L4/SHOC-2-like LRR domain-containing protein</fullName>
    </recommendedName>
</protein>
<dbReference type="AlphaFoldDB" id="A0ABD2YIT9"/>
<dbReference type="Pfam" id="PF23598">
    <property type="entry name" value="LRR_14"/>
    <property type="match status" value="1"/>
</dbReference>
<feature type="domain" description="Disease resistance R13L4/SHOC-2-like LRR" evidence="2">
    <location>
        <begin position="23"/>
        <end position="222"/>
    </location>
</feature>
<evidence type="ECO:0000313" key="4">
    <source>
        <dbReference type="Proteomes" id="UP001630127"/>
    </source>
</evidence>
<dbReference type="PANTHER" id="PTHR15140">
    <property type="entry name" value="TUBULIN-SPECIFIC CHAPERONE E"/>
    <property type="match status" value="1"/>
</dbReference>
<keyword evidence="1" id="KW-0677">Repeat</keyword>
<name>A0ABD2YIT9_9GENT</name>
<keyword evidence="4" id="KW-1185">Reference proteome</keyword>
<reference evidence="3 4" key="1">
    <citation type="submission" date="2024-11" db="EMBL/GenBank/DDBJ databases">
        <title>A near-complete genome assembly of Cinchona calisaya.</title>
        <authorList>
            <person name="Lian D.C."/>
            <person name="Zhao X.W."/>
            <person name="Wei L."/>
        </authorList>
    </citation>
    <scope>NUCLEOTIDE SEQUENCE [LARGE SCALE GENOMIC DNA]</scope>
    <source>
        <tissue evidence="3">Nenye</tissue>
    </source>
</reference>
<accession>A0ABD2YIT9</accession>
<dbReference type="SUPFAM" id="SSF52058">
    <property type="entry name" value="L domain-like"/>
    <property type="match status" value="1"/>
</dbReference>
<dbReference type="EMBL" id="JBJUIK010000013">
    <property type="protein sequence ID" value="KAL3507305.1"/>
    <property type="molecule type" value="Genomic_DNA"/>
</dbReference>
<dbReference type="InterPro" id="IPR032675">
    <property type="entry name" value="LRR_dom_sf"/>
</dbReference>
<organism evidence="3 4">
    <name type="scientific">Cinchona calisaya</name>
    <dbReference type="NCBI Taxonomy" id="153742"/>
    <lineage>
        <taxon>Eukaryota</taxon>
        <taxon>Viridiplantae</taxon>
        <taxon>Streptophyta</taxon>
        <taxon>Embryophyta</taxon>
        <taxon>Tracheophyta</taxon>
        <taxon>Spermatophyta</taxon>
        <taxon>Magnoliopsida</taxon>
        <taxon>eudicotyledons</taxon>
        <taxon>Gunneridae</taxon>
        <taxon>Pentapetalae</taxon>
        <taxon>asterids</taxon>
        <taxon>lamiids</taxon>
        <taxon>Gentianales</taxon>
        <taxon>Rubiaceae</taxon>
        <taxon>Cinchonoideae</taxon>
        <taxon>Cinchoneae</taxon>
        <taxon>Cinchona</taxon>
    </lineage>
</organism>
<gene>
    <name evidence="3" type="ORF">ACH5RR_032687</name>
</gene>
<comment type="caution">
    <text evidence="3">The sequence shown here is derived from an EMBL/GenBank/DDBJ whole genome shotgun (WGS) entry which is preliminary data.</text>
</comment>
<dbReference type="InterPro" id="IPR055414">
    <property type="entry name" value="LRR_R13L4/SHOC2-like"/>
</dbReference>
<dbReference type="Proteomes" id="UP001630127">
    <property type="component" value="Unassembled WGS sequence"/>
</dbReference>
<proteinExistence type="predicted"/>
<dbReference type="Gene3D" id="3.80.10.10">
    <property type="entry name" value="Ribonuclease Inhibitor"/>
    <property type="match status" value="1"/>
</dbReference>
<evidence type="ECO:0000313" key="3">
    <source>
        <dbReference type="EMBL" id="KAL3507305.1"/>
    </source>
</evidence>
<evidence type="ECO:0000259" key="2">
    <source>
        <dbReference type="Pfam" id="PF23598"/>
    </source>
</evidence>
<dbReference type="PANTHER" id="PTHR15140:SF33">
    <property type="entry name" value="LATE BLIGHT RESISTANCE PROTEIN HOMOLOG R1A-3 ISOFORM X1"/>
    <property type="match status" value="1"/>
</dbReference>